<dbReference type="OrthoDB" id="4113635at2759"/>
<accession>A0A0D1ZM20</accession>
<keyword evidence="4" id="KW-0539">Nucleus</keyword>
<gene>
    <name evidence="7" type="ORF">PV11_03366</name>
</gene>
<dbReference type="InterPro" id="IPR053175">
    <property type="entry name" value="DHMBA_Reg_Transcription_Factor"/>
</dbReference>
<dbReference type="HOGENOM" id="CLU_013866_5_1_1"/>
<dbReference type="Gene3D" id="4.10.240.10">
    <property type="entry name" value="Zn(2)-C6 fungal-type DNA-binding domain"/>
    <property type="match status" value="1"/>
</dbReference>
<dbReference type="InterPro" id="IPR001138">
    <property type="entry name" value="Zn2Cys6_DnaBD"/>
</dbReference>
<feature type="compositionally biased region" description="Basic and acidic residues" evidence="5">
    <location>
        <begin position="61"/>
        <end position="70"/>
    </location>
</feature>
<keyword evidence="2" id="KW-0238">DNA-binding</keyword>
<evidence type="ECO:0000256" key="4">
    <source>
        <dbReference type="ARBA" id="ARBA00023242"/>
    </source>
</evidence>
<name>A0A0D1ZM20_9EURO</name>
<evidence type="ECO:0000259" key="6">
    <source>
        <dbReference type="PROSITE" id="PS50048"/>
    </source>
</evidence>
<dbReference type="CDD" id="cd00067">
    <property type="entry name" value="GAL4"/>
    <property type="match status" value="1"/>
</dbReference>
<dbReference type="PROSITE" id="PS50048">
    <property type="entry name" value="ZN2_CY6_FUNGAL_2"/>
    <property type="match status" value="1"/>
</dbReference>
<feature type="domain" description="Zn(2)-C6 fungal-type" evidence="6">
    <location>
        <begin position="10"/>
        <end position="38"/>
    </location>
</feature>
<dbReference type="EMBL" id="KN846951">
    <property type="protein sequence ID" value="KIV87848.1"/>
    <property type="molecule type" value="Genomic_DNA"/>
</dbReference>
<dbReference type="InterPro" id="IPR021858">
    <property type="entry name" value="Fun_TF"/>
</dbReference>
<feature type="region of interest" description="Disordered" evidence="5">
    <location>
        <begin position="61"/>
        <end position="101"/>
    </location>
</feature>
<sequence length="540" mass="60732">MVYCGKPSKGCGHCRKKRLKCDRKSPSCGQCRNASRSCPGYRNEIDLMFRDESERVQQKYEVTTRNKPGADSRGSSCTPQSSVGDSISRSSSSLSISRTSPKPDYAALATLTGQEQAMTSPSHLCLVSFQPSQPLSDFATSFFLAQYIPGSHFDYLPSLYSQSSADSLLFSAIKAVAIASLSHETRNPEFMTLAREQYSTSLKDTKLTLASPDASLRDDVLAAILLLAHFEALSSADIVNGYDRPCTNTNATYSPSTTWARHVEGALVLFSTRPRHTSNSPLSGRLNHHITDIIRALCVQQHSRMHPSVLRFDPTYNFPVEQHAARHRFSLLLAAYAELRACIREGSLTEPSEIVRWAKAVDGQIMSMWKELDILAWKFDVVTTTRDIRGVYKNKYHVYPNHRIAQTWNTVRMTRISLYQIMHDYAAQDPQLEDQCEGYAKVIASTAVEICQSSSQFLVPQGELLSRAQSRPTIASAYFLIWPLFNSACSVNQSSPIRPFVIDRLEFIDKELKIPQARKAARMLERGDEDEDWMHMMHLF</sequence>
<evidence type="ECO:0000256" key="2">
    <source>
        <dbReference type="ARBA" id="ARBA00023125"/>
    </source>
</evidence>
<dbReference type="Pfam" id="PF11951">
    <property type="entry name" value="Fungal_trans_2"/>
    <property type="match status" value="1"/>
</dbReference>
<dbReference type="GO" id="GO:0003677">
    <property type="term" value="F:DNA binding"/>
    <property type="evidence" value="ECO:0007669"/>
    <property type="project" value="UniProtKB-KW"/>
</dbReference>
<proteinExistence type="predicted"/>
<dbReference type="GO" id="GO:0008270">
    <property type="term" value="F:zinc ion binding"/>
    <property type="evidence" value="ECO:0007669"/>
    <property type="project" value="InterPro"/>
</dbReference>
<evidence type="ECO:0000256" key="1">
    <source>
        <dbReference type="ARBA" id="ARBA00023015"/>
    </source>
</evidence>
<dbReference type="GO" id="GO:0000981">
    <property type="term" value="F:DNA-binding transcription factor activity, RNA polymerase II-specific"/>
    <property type="evidence" value="ECO:0007669"/>
    <property type="project" value="InterPro"/>
</dbReference>
<feature type="compositionally biased region" description="Low complexity" evidence="5">
    <location>
        <begin position="81"/>
        <end position="100"/>
    </location>
</feature>
<dbReference type="InterPro" id="IPR036864">
    <property type="entry name" value="Zn2-C6_fun-type_DNA-bd_sf"/>
</dbReference>
<dbReference type="AlphaFoldDB" id="A0A0D1ZM20"/>
<dbReference type="Proteomes" id="UP000053599">
    <property type="component" value="Unassembled WGS sequence"/>
</dbReference>
<evidence type="ECO:0000256" key="5">
    <source>
        <dbReference type="SAM" id="MobiDB-lite"/>
    </source>
</evidence>
<reference evidence="7 8" key="1">
    <citation type="submission" date="2015-01" db="EMBL/GenBank/DDBJ databases">
        <title>The Genome Sequence of Exophiala sideris CBS121828.</title>
        <authorList>
            <consortium name="The Broad Institute Genomics Platform"/>
            <person name="Cuomo C."/>
            <person name="de Hoog S."/>
            <person name="Gorbushina A."/>
            <person name="Stielow B."/>
            <person name="Teixiera M."/>
            <person name="Abouelleil A."/>
            <person name="Chapman S.B."/>
            <person name="Priest M."/>
            <person name="Young S.K."/>
            <person name="Wortman J."/>
            <person name="Nusbaum C."/>
            <person name="Birren B."/>
        </authorList>
    </citation>
    <scope>NUCLEOTIDE SEQUENCE [LARGE SCALE GENOMIC DNA]</scope>
    <source>
        <strain evidence="7 8">CBS 121828</strain>
    </source>
</reference>
<evidence type="ECO:0000313" key="7">
    <source>
        <dbReference type="EMBL" id="KIV87848.1"/>
    </source>
</evidence>
<dbReference type="PROSITE" id="PS00463">
    <property type="entry name" value="ZN2_CY6_FUNGAL_1"/>
    <property type="match status" value="1"/>
</dbReference>
<dbReference type="Pfam" id="PF00172">
    <property type="entry name" value="Zn_clus"/>
    <property type="match status" value="1"/>
</dbReference>
<keyword evidence="3" id="KW-0804">Transcription</keyword>
<evidence type="ECO:0000313" key="8">
    <source>
        <dbReference type="Proteomes" id="UP000053599"/>
    </source>
</evidence>
<dbReference type="PANTHER" id="PTHR38791">
    <property type="entry name" value="ZN(II)2CYS6 TRANSCRIPTION FACTOR (EUROFUNG)-RELATED-RELATED"/>
    <property type="match status" value="1"/>
</dbReference>
<dbReference type="SUPFAM" id="SSF57701">
    <property type="entry name" value="Zn2/Cys6 DNA-binding domain"/>
    <property type="match status" value="1"/>
</dbReference>
<organism evidence="7 8">
    <name type="scientific">Exophiala sideris</name>
    <dbReference type="NCBI Taxonomy" id="1016849"/>
    <lineage>
        <taxon>Eukaryota</taxon>
        <taxon>Fungi</taxon>
        <taxon>Dikarya</taxon>
        <taxon>Ascomycota</taxon>
        <taxon>Pezizomycotina</taxon>
        <taxon>Eurotiomycetes</taxon>
        <taxon>Chaetothyriomycetidae</taxon>
        <taxon>Chaetothyriales</taxon>
        <taxon>Herpotrichiellaceae</taxon>
        <taxon>Exophiala</taxon>
    </lineage>
</organism>
<evidence type="ECO:0000256" key="3">
    <source>
        <dbReference type="ARBA" id="ARBA00023163"/>
    </source>
</evidence>
<dbReference type="STRING" id="1016849.A0A0D1ZM20"/>
<keyword evidence="1" id="KW-0805">Transcription regulation</keyword>
<protein>
    <recommendedName>
        <fullName evidence="6">Zn(2)-C6 fungal-type domain-containing protein</fullName>
    </recommendedName>
</protein>
<dbReference type="SMART" id="SM00066">
    <property type="entry name" value="GAL4"/>
    <property type="match status" value="1"/>
</dbReference>